<dbReference type="InterPro" id="IPR056496">
    <property type="entry name" value="CS_DNAAF11_C"/>
</dbReference>
<organism evidence="2 3">
    <name type="scientific">Macrosiphum euphorbiae</name>
    <name type="common">potato aphid</name>
    <dbReference type="NCBI Taxonomy" id="13131"/>
    <lineage>
        <taxon>Eukaryota</taxon>
        <taxon>Metazoa</taxon>
        <taxon>Ecdysozoa</taxon>
        <taxon>Arthropoda</taxon>
        <taxon>Hexapoda</taxon>
        <taxon>Insecta</taxon>
        <taxon>Pterygota</taxon>
        <taxon>Neoptera</taxon>
        <taxon>Paraneoptera</taxon>
        <taxon>Hemiptera</taxon>
        <taxon>Sternorrhyncha</taxon>
        <taxon>Aphidomorpha</taxon>
        <taxon>Aphidoidea</taxon>
        <taxon>Aphididae</taxon>
        <taxon>Macrosiphini</taxon>
        <taxon>Macrosiphum</taxon>
    </lineage>
</organism>
<reference evidence="2 3" key="1">
    <citation type="submission" date="2023-01" db="EMBL/GenBank/DDBJ databases">
        <authorList>
            <person name="Whitehead M."/>
        </authorList>
    </citation>
    <scope>NUCLEOTIDE SEQUENCE [LARGE SCALE GENOMIC DNA]</scope>
</reference>
<feature type="domain" description="Dynein axonemal assembly factor 11-like CS" evidence="1">
    <location>
        <begin position="122"/>
        <end position="239"/>
    </location>
</feature>
<dbReference type="InterPro" id="IPR032675">
    <property type="entry name" value="LRR_dom_sf"/>
</dbReference>
<proteinExistence type="predicted"/>
<dbReference type="CDD" id="cd00298">
    <property type="entry name" value="ACD_sHsps_p23-like"/>
    <property type="match status" value="1"/>
</dbReference>
<sequence>MRLPALSPICFNLFRYLTGNPCTDFDGYREYVIGTLPQIDVLDGIDVTSFDKLVAKQQLSNVARKIIAQQKTYENFRTEQKKTSKSRNITEDTLETYEKNYEETDEDFWNQPSENTSECRVEMAFHSRRAQRKQDEEKKTPKQETWTPKLFAEDGRPYNLNQAKVPYKLENEDNRYVLTVHVYKFMDTSELDLDVQPTYVRVTVRKKILQLALDEEVRVDESNAKRLIGSKLLEITMPKVKQIICPVKTQSAKDNDFRNENKSKLTDEVFDSQKPVEFWNITNSSTSVKKVGNEKLKGFVDNSEVPPLE</sequence>
<evidence type="ECO:0000313" key="2">
    <source>
        <dbReference type="EMBL" id="CAI6348804.1"/>
    </source>
</evidence>
<accession>A0AAV0VX55</accession>
<evidence type="ECO:0000259" key="1">
    <source>
        <dbReference type="Pfam" id="PF23602"/>
    </source>
</evidence>
<dbReference type="AlphaFoldDB" id="A0AAV0VX55"/>
<keyword evidence="3" id="KW-1185">Reference proteome</keyword>
<evidence type="ECO:0000313" key="3">
    <source>
        <dbReference type="Proteomes" id="UP001160148"/>
    </source>
</evidence>
<dbReference type="EMBL" id="CARXXK010000001">
    <property type="protein sequence ID" value="CAI6348804.1"/>
    <property type="molecule type" value="Genomic_DNA"/>
</dbReference>
<protein>
    <recommendedName>
        <fullName evidence="1">Dynein axonemal assembly factor 11-like CS domain-containing protein</fullName>
    </recommendedName>
</protein>
<dbReference type="Proteomes" id="UP001160148">
    <property type="component" value="Unassembled WGS sequence"/>
</dbReference>
<dbReference type="Gene3D" id="3.80.10.10">
    <property type="entry name" value="Ribonuclease Inhibitor"/>
    <property type="match status" value="1"/>
</dbReference>
<dbReference type="Pfam" id="PF23602">
    <property type="entry name" value="CS_DNAAF11_C"/>
    <property type="match status" value="1"/>
</dbReference>
<name>A0AAV0VX55_9HEMI</name>
<gene>
    <name evidence="2" type="ORF">MEUPH1_LOCUS5445</name>
</gene>
<comment type="caution">
    <text evidence="2">The sequence shown here is derived from an EMBL/GenBank/DDBJ whole genome shotgun (WGS) entry which is preliminary data.</text>
</comment>